<organism evidence="1 2">
    <name type="scientific">Ruminococcus bicirculans</name>
    <name type="common">ex Wegman et al. 2014</name>
    <dbReference type="NCBI Taxonomy" id="1160721"/>
    <lineage>
        <taxon>Bacteria</taxon>
        <taxon>Bacillati</taxon>
        <taxon>Bacillota</taxon>
        <taxon>Clostridia</taxon>
        <taxon>Eubacteriales</taxon>
        <taxon>Oscillospiraceae</taxon>
        <taxon>Ruminococcus</taxon>
    </lineage>
</organism>
<evidence type="ECO:0000313" key="2">
    <source>
        <dbReference type="Proteomes" id="UP001211421"/>
    </source>
</evidence>
<dbReference type="RefSeq" id="WP_186489160.1">
    <property type="nucleotide sequence ID" value="NZ_JACOGJ010000001.1"/>
</dbReference>
<accession>A0AAW6DVR2</accession>
<dbReference type="AlphaFoldDB" id="A0AAW6DVR2"/>
<protein>
    <submittedName>
        <fullName evidence="1">Uncharacterized protein</fullName>
    </submittedName>
</protein>
<comment type="caution">
    <text evidence="1">The sequence shown here is derived from an EMBL/GenBank/DDBJ whole genome shotgun (WGS) entry which is preliminary data.</text>
</comment>
<gene>
    <name evidence="1" type="ORF">PNV70_03200</name>
</gene>
<dbReference type="Proteomes" id="UP001211421">
    <property type="component" value="Unassembled WGS sequence"/>
</dbReference>
<sequence>MTPSGQIKKYKQQLISLFVNNEKIVKLINEKDISNPEDLIYHNFFNFIRVPETIDEERNYICVKIDVPEVYTSSLFFKQIIITIYVVSHQKQMVTEFGGARPDLIAEQIEEILIDYKGIGKKKLVEISNVEKDLGDRHRCRILKFKAEDMSKSRCAM</sequence>
<evidence type="ECO:0000313" key="1">
    <source>
        <dbReference type="EMBL" id="MDB8741073.1"/>
    </source>
</evidence>
<reference evidence="1" key="1">
    <citation type="submission" date="2023-01" db="EMBL/GenBank/DDBJ databases">
        <title>Human gut microbiome strain richness.</title>
        <authorList>
            <person name="Chen-Liaw A."/>
        </authorList>
    </citation>
    <scope>NUCLEOTIDE SEQUENCE</scope>
    <source>
        <strain evidence="1">D59st1_B8_D59t2_181005</strain>
    </source>
</reference>
<dbReference type="EMBL" id="JAQMLS010000002">
    <property type="protein sequence ID" value="MDB8741073.1"/>
    <property type="molecule type" value="Genomic_DNA"/>
</dbReference>
<name>A0AAW6DVR2_9FIRM</name>
<proteinExistence type="predicted"/>